<sequence>MSLEVQKAGLLTTVQDLGRYGYQQQGVVVSGAMDAFALRVANLLVGNAERAAGLEVTLTGPKLLFRQEGLVAICGGDFAPVVDGVEVPSWQPVWVQEGSVLELKRAVVGCRAYLAVAGGLAVPEVMGSRSTFLRGGLGGLEGRALREGDVLPVGEMSTQQKVRMARLRAQAGSATGEDGAGGAGSSACAGDAAWAAEPIFPAAGLLPAYAEHPVVRVTRGREFDWFAESSRERLFQAEFAVSPQSDRMGYRLQGETLKLSAPREMISEAVTMGTVQVPVEGNPIVLMADRQTTGGYPRIAQVIMVDLPVLAGVRPGAKVRFQEVSLQVAQAALLQRERDLAQLRVGLALRR</sequence>
<dbReference type="KEGG" id="tum:CBW65_05900"/>
<dbReference type="EMBL" id="CP021434">
    <property type="protein sequence ID" value="ARU60667.1"/>
    <property type="molecule type" value="Genomic_DNA"/>
</dbReference>
<gene>
    <name evidence="5" type="ORF">CBW65_05900</name>
</gene>
<dbReference type="Proteomes" id="UP000195437">
    <property type="component" value="Chromosome"/>
</dbReference>
<evidence type="ECO:0000256" key="1">
    <source>
        <dbReference type="ARBA" id="ARBA00022741"/>
    </source>
</evidence>
<evidence type="ECO:0000256" key="3">
    <source>
        <dbReference type="ARBA" id="ARBA00022840"/>
    </source>
</evidence>
<dbReference type="RefSeq" id="WP_087456057.1">
    <property type="nucleotide sequence ID" value="NZ_CP021434.1"/>
</dbReference>
<evidence type="ECO:0000256" key="2">
    <source>
        <dbReference type="ARBA" id="ARBA00022801"/>
    </source>
</evidence>
<evidence type="ECO:0000313" key="6">
    <source>
        <dbReference type="Proteomes" id="UP000195437"/>
    </source>
</evidence>
<dbReference type="Pfam" id="PF02626">
    <property type="entry name" value="CT_A_B"/>
    <property type="match status" value="1"/>
</dbReference>
<dbReference type="GO" id="GO:0016787">
    <property type="term" value="F:hydrolase activity"/>
    <property type="evidence" value="ECO:0007669"/>
    <property type="project" value="UniProtKB-KW"/>
</dbReference>
<keyword evidence="2" id="KW-0378">Hydrolase</keyword>
<dbReference type="OrthoDB" id="9782422at2"/>
<dbReference type="PANTHER" id="PTHR43309">
    <property type="entry name" value="5-OXOPROLINASE SUBUNIT C"/>
    <property type="match status" value="1"/>
</dbReference>
<dbReference type="AlphaFoldDB" id="A0A1Y0IJM7"/>
<dbReference type="Gene3D" id="2.40.100.10">
    <property type="entry name" value="Cyclophilin-like"/>
    <property type="match status" value="1"/>
</dbReference>
<dbReference type="GO" id="GO:0005524">
    <property type="term" value="F:ATP binding"/>
    <property type="evidence" value="ECO:0007669"/>
    <property type="project" value="UniProtKB-KW"/>
</dbReference>
<keyword evidence="3" id="KW-0067">ATP-binding</keyword>
<name>A0A1Y0IJM7_9BACL</name>
<dbReference type="PANTHER" id="PTHR43309:SF5">
    <property type="entry name" value="5-OXOPROLINASE SUBUNIT C"/>
    <property type="match status" value="1"/>
</dbReference>
<feature type="domain" description="Carboxyltransferase" evidence="4">
    <location>
        <begin position="24"/>
        <end position="339"/>
    </location>
</feature>
<dbReference type="InterPro" id="IPR029000">
    <property type="entry name" value="Cyclophilin-like_dom_sf"/>
</dbReference>
<dbReference type="InterPro" id="IPR052708">
    <property type="entry name" value="PxpC"/>
</dbReference>
<keyword evidence="6" id="KW-1185">Reference proteome</keyword>
<protein>
    <recommendedName>
        <fullName evidence="4">Carboxyltransferase domain-containing protein</fullName>
    </recommendedName>
</protein>
<dbReference type="InterPro" id="IPR003778">
    <property type="entry name" value="CT_A_B"/>
</dbReference>
<dbReference type="NCBIfam" id="TIGR00724">
    <property type="entry name" value="urea_amlyse_rel"/>
    <property type="match status" value="1"/>
</dbReference>
<accession>A0A1Y0IJM7</accession>
<evidence type="ECO:0000259" key="4">
    <source>
        <dbReference type="SMART" id="SM00797"/>
    </source>
</evidence>
<dbReference type="SUPFAM" id="SSF50891">
    <property type="entry name" value="Cyclophilin-like"/>
    <property type="match status" value="1"/>
</dbReference>
<dbReference type="SMART" id="SM00797">
    <property type="entry name" value="AHS2"/>
    <property type="match status" value="1"/>
</dbReference>
<proteinExistence type="predicted"/>
<keyword evidence="1" id="KW-0547">Nucleotide-binding</keyword>
<reference evidence="6" key="1">
    <citation type="submission" date="2017-05" db="EMBL/GenBank/DDBJ databases">
        <authorList>
            <person name="Sung H."/>
        </authorList>
    </citation>
    <scope>NUCLEOTIDE SEQUENCE [LARGE SCALE GENOMIC DNA]</scope>
    <source>
        <strain evidence="6">AR23208</strain>
    </source>
</reference>
<evidence type="ECO:0000313" key="5">
    <source>
        <dbReference type="EMBL" id="ARU60667.1"/>
    </source>
</evidence>
<organism evidence="5 6">
    <name type="scientific">Tumebacillus avium</name>
    <dbReference type="NCBI Taxonomy" id="1903704"/>
    <lineage>
        <taxon>Bacteria</taxon>
        <taxon>Bacillati</taxon>
        <taxon>Bacillota</taxon>
        <taxon>Bacilli</taxon>
        <taxon>Bacillales</taxon>
        <taxon>Alicyclobacillaceae</taxon>
        <taxon>Tumebacillus</taxon>
    </lineage>
</organism>